<dbReference type="Gene3D" id="3.40.50.150">
    <property type="entry name" value="Vaccinia Virus protein VP39"/>
    <property type="match status" value="1"/>
</dbReference>
<organism evidence="5 6">
    <name type="scientific">Favolaschia claudopus</name>
    <dbReference type="NCBI Taxonomy" id="2862362"/>
    <lineage>
        <taxon>Eukaryota</taxon>
        <taxon>Fungi</taxon>
        <taxon>Dikarya</taxon>
        <taxon>Basidiomycota</taxon>
        <taxon>Agaricomycotina</taxon>
        <taxon>Agaricomycetes</taxon>
        <taxon>Agaricomycetidae</taxon>
        <taxon>Agaricales</taxon>
        <taxon>Marasmiineae</taxon>
        <taxon>Mycenaceae</taxon>
        <taxon>Favolaschia</taxon>
    </lineage>
</organism>
<comment type="caution">
    <text evidence="5">The sequence shown here is derived from an EMBL/GenBank/DDBJ whole genome shotgun (WGS) entry which is preliminary data.</text>
</comment>
<dbReference type="GO" id="GO:0032259">
    <property type="term" value="P:methylation"/>
    <property type="evidence" value="ECO:0007669"/>
    <property type="project" value="UniProtKB-KW"/>
</dbReference>
<protein>
    <submittedName>
        <fullName evidence="5">S-adenosyl-L-methionine-dependent methyltransferase</fullName>
    </submittedName>
</protein>
<dbReference type="InterPro" id="IPR036388">
    <property type="entry name" value="WH-like_DNA-bd_sf"/>
</dbReference>
<name>A0AAW0BEZ7_9AGAR</name>
<dbReference type="InterPro" id="IPR036390">
    <property type="entry name" value="WH_DNA-bd_sf"/>
</dbReference>
<evidence type="ECO:0000256" key="1">
    <source>
        <dbReference type="ARBA" id="ARBA00022603"/>
    </source>
</evidence>
<dbReference type="InterPro" id="IPR001077">
    <property type="entry name" value="COMT_C"/>
</dbReference>
<dbReference type="PANTHER" id="PTHR43712">
    <property type="entry name" value="PUTATIVE (AFU_ORTHOLOGUE AFUA_4G14580)-RELATED"/>
    <property type="match status" value="1"/>
</dbReference>
<dbReference type="Proteomes" id="UP001362999">
    <property type="component" value="Unassembled WGS sequence"/>
</dbReference>
<dbReference type="SUPFAM" id="SSF53335">
    <property type="entry name" value="S-adenosyl-L-methionine-dependent methyltransferases"/>
    <property type="match status" value="1"/>
</dbReference>
<keyword evidence="3" id="KW-0949">S-adenosyl-L-methionine</keyword>
<reference evidence="5 6" key="1">
    <citation type="journal article" date="2024" name="J Genomics">
        <title>Draft genome sequencing and assembly of Favolaschia claudopus CIRM-BRFM 2984 isolated from oak limbs.</title>
        <authorList>
            <person name="Navarro D."/>
            <person name="Drula E."/>
            <person name="Chaduli D."/>
            <person name="Cazenave R."/>
            <person name="Ahrendt S."/>
            <person name="Wang J."/>
            <person name="Lipzen A."/>
            <person name="Daum C."/>
            <person name="Barry K."/>
            <person name="Grigoriev I.V."/>
            <person name="Favel A."/>
            <person name="Rosso M.N."/>
            <person name="Martin F."/>
        </authorList>
    </citation>
    <scope>NUCLEOTIDE SEQUENCE [LARGE SCALE GENOMIC DNA]</scope>
    <source>
        <strain evidence="5 6">CIRM-BRFM 2984</strain>
    </source>
</reference>
<keyword evidence="6" id="KW-1185">Reference proteome</keyword>
<keyword evidence="1 5" id="KW-0489">Methyltransferase</keyword>
<evidence type="ECO:0000313" key="6">
    <source>
        <dbReference type="Proteomes" id="UP001362999"/>
    </source>
</evidence>
<dbReference type="Gene3D" id="1.10.10.10">
    <property type="entry name" value="Winged helix-like DNA-binding domain superfamily/Winged helix DNA-binding domain"/>
    <property type="match status" value="1"/>
</dbReference>
<accession>A0AAW0BEZ7</accession>
<sequence length="503" mass="54145">MSPSPTPSESQTPIRHLLALLTQSISTLETACQTSNTPLPALSDPFSPSSEAFRANPEAAEAARTIAAAALQLEAVVSPPHLSLHRLVAGPYRAAALRICFESGVNEILREAGPQGLQVRDIAAKNGQDPQKLARFMRFLTTHHFYREVSPDVFAHTRISSMLDTGKTSEEVLANPDRKHEGTIGLTALAAHHLDETFKAAAHAWDALADPATRTSGDPANAPLALSLGRNETLWQYYARPEERARRERFAIAMTGVKALQGGEEGLVAYPWPSLPAGTLIIDVGGGVGTSSLTLATKFPDRKFKFVVQDFEGVVQQGKELWKEKLPEAVSAGQVTFQAHDFFSPQPANIISMIATAPQTIFLLKQILHDWSDEYCVKILEQLSAAAAAGGKVETAKVLLFEAVLPLGVQAEGAEGAEEVKKGKGNGYGAKILLPNYGGNELDYAGDFAMFLLFNAQERSKPQFSGLLARTGWELRAVHRQTGLGGEGTFIQCVEAGISKSDV</sequence>
<dbReference type="InterPro" id="IPR029063">
    <property type="entry name" value="SAM-dependent_MTases_sf"/>
</dbReference>
<evidence type="ECO:0000313" key="5">
    <source>
        <dbReference type="EMBL" id="KAK7024710.1"/>
    </source>
</evidence>
<gene>
    <name evidence="5" type="ORF">R3P38DRAFT_2626072</name>
</gene>
<keyword evidence="2" id="KW-0808">Transferase</keyword>
<dbReference type="EMBL" id="JAWWNJ010000034">
    <property type="protein sequence ID" value="KAK7024710.1"/>
    <property type="molecule type" value="Genomic_DNA"/>
</dbReference>
<dbReference type="GO" id="GO:0008171">
    <property type="term" value="F:O-methyltransferase activity"/>
    <property type="evidence" value="ECO:0007669"/>
    <property type="project" value="InterPro"/>
</dbReference>
<dbReference type="PROSITE" id="PS51683">
    <property type="entry name" value="SAM_OMT_II"/>
    <property type="match status" value="1"/>
</dbReference>
<dbReference type="InterPro" id="IPR016461">
    <property type="entry name" value="COMT-like"/>
</dbReference>
<proteinExistence type="predicted"/>
<evidence type="ECO:0000259" key="4">
    <source>
        <dbReference type="Pfam" id="PF00891"/>
    </source>
</evidence>
<dbReference type="Pfam" id="PF00891">
    <property type="entry name" value="Methyltransf_2"/>
    <property type="match status" value="1"/>
</dbReference>
<dbReference type="SUPFAM" id="SSF46785">
    <property type="entry name" value="Winged helix' DNA-binding domain"/>
    <property type="match status" value="1"/>
</dbReference>
<evidence type="ECO:0000256" key="3">
    <source>
        <dbReference type="ARBA" id="ARBA00022691"/>
    </source>
</evidence>
<dbReference type="AlphaFoldDB" id="A0AAW0BEZ7"/>
<dbReference type="PANTHER" id="PTHR43712:SF2">
    <property type="entry name" value="O-METHYLTRANSFERASE CICE"/>
    <property type="match status" value="1"/>
</dbReference>
<evidence type="ECO:0000256" key="2">
    <source>
        <dbReference type="ARBA" id="ARBA00022679"/>
    </source>
</evidence>
<feature type="domain" description="O-methyltransferase C-terminal" evidence="4">
    <location>
        <begin position="229"/>
        <end position="406"/>
    </location>
</feature>